<keyword evidence="2" id="KW-1185">Reference proteome</keyword>
<dbReference type="EMBL" id="CAJNDS010002349">
    <property type="protein sequence ID" value="CAE7444563.1"/>
    <property type="molecule type" value="Genomic_DNA"/>
</dbReference>
<accession>A0A812RMH2</accession>
<evidence type="ECO:0000313" key="1">
    <source>
        <dbReference type="EMBL" id="CAE7444563.1"/>
    </source>
</evidence>
<reference evidence="1" key="1">
    <citation type="submission" date="2021-02" db="EMBL/GenBank/DDBJ databases">
        <authorList>
            <person name="Dougan E. K."/>
            <person name="Rhodes N."/>
            <person name="Thang M."/>
            <person name="Chan C."/>
        </authorList>
    </citation>
    <scope>NUCLEOTIDE SEQUENCE</scope>
</reference>
<dbReference type="Proteomes" id="UP000604046">
    <property type="component" value="Unassembled WGS sequence"/>
</dbReference>
<sequence length="137" mass="14514">MAWAGCIGRRFSTDAIDRMLTSSQLWRLKTASLVEDCDSAGLALAQLRATYLKSQAAPKYQYYGADDLDFGDAIEEDSDAGIAFVQTSAKLVSSRESSTLVVSADGSVVSGSAAEPTVSSGRTSFTVSADGRMHVEM</sequence>
<name>A0A812RMH2_9DINO</name>
<proteinExistence type="predicted"/>
<protein>
    <submittedName>
        <fullName evidence="1">Uncharacterized protein</fullName>
    </submittedName>
</protein>
<dbReference type="AlphaFoldDB" id="A0A812RMH2"/>
<evidence type="ECO:0000313" key="2">
    <source>
        <dbReference type="Proteomes" id="UP000604046"/>
    </source>
</evidence>
<comment type="caution">
    <text evidence="1">The sequence shown here is derived from an EMBL/GenBank/DDBJ whole genome shotgun (WGS) entry which is preliminary data.</text>
</comment>
<organism evidence="1 2">
    <name type="scientific">Symbiodinium natans</name>
    <dbReference type="NCBI Taxonomy" id="878477"/>
    <lineage>
        <taxon>Eukaryota</taxon>
        <taxon>Sar</taxon>
        <taxon>Alveolata</taxon>
        <taxon>Dinophyceae</taxon>
        <taxon>Suessiales</taxon>
        <taxon>Symbiodiniaceae</taxon>
        <taxon>Symbiodinium</taxon>
    </lineage>
</organism>
<gene>
    <name evidence="1" type="ORF">SNAT2548_LOCUS24194</name>
</gene>